<organism evidence="1 2">
    <name type="scientific">Anisodus tanguticus</name>
    <dbReference type="NCBI Taxonomy" id="243964"/>
    <lineage>
        <taxon>Eukaryota</taxon>
        <taxon>Viridiplantae</taxon>
        <taxon>Streptophyta</taxon>
        <taxon>Embryophyta</taxon>
        <taxon>Tracheophyta</taxon>
        <taxon>Spermatophyta</taxon>
        <taxon>Magnoliopsida</taxon>
        <taxon>eudicotyledons</taxon>
        <taxon>Gunneridae</taxon>
        <taxon>Pentapetalae</taxon>
        <taxon>asterids</taxon>
        <taxon>lamiids</taxon>
        <taxon>Solanales</taxon>
        <taxon>Solanaceae</taxon>
        <taxon>Solanoideae</taxon>
        <taxon>Hyoscyameae</taxon>
        <taxon>Anisodus</taxon>
    </lineage>
</organism>
<dbReference type="EMBL" id="JAVYJV010000004">
    <property type="protein sequence ID" value="KAK4372830.1"/>
    <property type="molecule type" value="Genomic_DNA"/>
</dbReference>
<gene>
    <name evidence="1" type="ORF">RND71_008214</name>
</gene>
<protein>
    <submittedName>
        <fullName evidence="1">Uncharacterized protein</fullName>
    </submittedName>
</protein>
<dbReference type="PANTHER" id="PTHR47426:SF3">
    <property type="entry name" value="GCN5-RELATED N-ACETYLTRANSFERASE 6, CHLOROPLASTIC"/>
    <property type="match status" value="1"/>
</dbReference>
<evidence type="ECO:0000313" key="1">
    <source>
        <dbReference type="EMBL" id="KAK4372830.1"/>
    </source>
</evidence>
<accession>A0AAE1SNB2</accession>
<dbReference type="AlphaFoldDB" id="A0AAE1SNB2"/>
<evidence type="ECO:0000313" key="2">
    <source>
        <dbReference type="Proteomes" id="UP001291623"/>
    </source>
</evidence>
<keyword evidence="2" id="KW-1185">Reference proteome</keyword>
<comment type="caution">
    <text evidence="1">The sequence shown here is derived from an EMBL/GenBank/DDBJ whole genome shotgun (WGS) entry which is preliminary data.</text>
</comment>
<sequence length="223" mass="25587">MSTMALQSIGYLTSSCSKMGSLSRNQSISASCIMSLNPNSSRTGKNELSTEFQRYPIPQSEITYTSNLHFDRLQLSDEVLDLENRLEFGQFMACEAMLDEEYWTASWLRAETHWEECKNDNVRTEDKNIRHTVVKSVVGTLDLIIGQLSHGEDFPRSLNPNSSRTGKNELSTEFQRYPIPQSEITYTSNLHFDRLQLSIEMLDQENRLEFGQFMACEATLDEE</sequence>
<dbReference type="PANTHER" id="PTHR47426">
    <property type="entry name" value="ACYL-COA N-ACYLTRANSFERASES (NAT) SUPERFAMILY PROTEIN"/>
    <property type="match status" value="1"/>
</dbReference>
<proteinExistence type="predicted"/>
<reference evidence="1" key="1">
    <citation type="submission" date="2023-12" db="EMBL/GenBank/DDBJ databases">
        <title>Genome assembly of Anisodus tanguticus.</title>
        <authorList>
            <person name="Wang Y.-J."/>
        </authorList>
    </citation>
    <scope>NUCLEOTIDE SEQUENCE</scope>
    <source>
        <strain evidence="1">KB-2021</strain>
        <tissue evidence="1">Leaf</tissue>
    </source>
</reference>
<name>A0AAE1SNB2_9SOLA</name>
<dbReference type="Proteomes" id="UP001291623">
    <property type="component" value="Unassembled WGS sequence"/>
</dbReference>